<feature type="domain" description="ABC-2 type transporter transmembrane" evidence="6">
    <location>
        <begin position="7"/>
        <end position="198"/>
    </location>
</feature>
<dbReference type="GO" id="GO:0016020">
    <property type="term" value="C:membrane"/>
    <property type="evidence" value="ECO:0007669"/>
    <property type="project" value="UniProtKB-SubCell"/>
</dbReference>
<gene>
    <name evidence="7" type="ORF">Pro02_21620</name>
</gene>
<feature type="transmembrane region" description="Helical" evidence="5">
    <location>
        <begin position="131"/>
        <end position="153"/>
    </location>
</feature>
<feature type="transmembrane region" description="Helical" evidence="5">
    <location>
        <begin position="50"/>
        <end position="73"/>
    </location>
</feature>
<sequence length="245" mass="25801">MALLLTHARYQFLETVRVPIALVGNAFFPAAAMLFFVVPAAGDHPVGATIAAASMMIFSVMTSGLFTHGIGVAEDRAQPWDPYTRTLPAGPWPRFGARVLTALGMTLIGILPVLAIAVFLTEATATPVQLLLGLGALVVGSIPFQLLGLFIGYALPLKAAVAVVQLVFFPMAVGGGLLTNPMDPPAFIAAVAPFLPTRGAAELVWAAVGYGTPRPLAMVMFGVWIVIAGALAVWAYRRDEGRRFS</sequence>
<dbReference type="RefSeq" id="WP_068922956.1">
    <property type="nucleotide sequence ID" value="NZ_BMQP01000002.1"/>
</dbReference>
<evidence type="ECO:0000256" key="3">
    <source>
        <dbReference type="ARBA" id="ARBA00022989"/>
    </source>
</evidence>
<keyword evidence="2 5" id="KW-0812">Transmembrane</keyword>
<dbReference type="OrthoDB" id="3745966at2"/>
<evidence type="ECO:0000256" key="1">
    <source>
        <dbReference type="ARBA" id="ARBA00004141"/>
    </source>
</evidence>
<feature type="transmembrane region" description="Helical" evidence="5">
    <location>
        <begin position="159"/>
        <end position="179"/>
    </location>
</feature>
<dbReference type="PANTHER" id="PTHR43229:SF2">
    <property type="entry name" value="NODULATION PROTEIN J"/>
    <property type="match status" value="1"/>
</dbReference>
<reference evidence="7" key="1">
    <citation type="submission" date="2021-01" db="EMBL/GenBank/DDBJ databases">
        <title>Whole genome shotgun sequence of Planobispora rosea NBRC 15558.</title>
        <authorList>
            <person name="Komaki H."/>
            <person name="Tamura T."/>
        </authorList>
    </citation>
    <scope>NUCLEOTIDE SEQUENCE</scope>
    <source>
        <strain evidence="7">NBRC 15558</strain>
    </source>
</reference>
<accession>A0A8J3S2A5</accession>
<dbReference type="GO" id="GO:0140359">
    <property type="term" value="F:ABC-type transporter activity"/>
    <property type="evidence" value="ECO:0007669"/>
    <property type="project" value="InterPro"/>
</dbReference>
<dbReference type="InterPro" id="IPR013525">
    <property type="entry name" value="ABC2_TM"/>
</dbReference>
<name>A0A8J3S2A5_PLARO</name>
<evidence type="ECO:0000313" key="8">
    <source>
        <dbReference type="Proteomes" id="UP000655044"/>
    </source>
</evidence>
<dbReference type="EMBL" id="BOOI01000017">
    <property type="protein sequence ID" value="GIH83754.1"/>
    <property type="molecule type" value="Genomic_DNA"/>
</dbReference>
<feature type="transmembrane region" description="Helical" evidence="5">
    <location>
        <begin position="216"/>
        <end position="236"/>
    </location>
</feature>
<keyword evidence="4 5" id="KW-0472">Membrane</keyword>
<evidence type="ECO:0000313" key="7">
    <source>
        <dbReference type="EMBL" id="GIH83754.1"/>
    </source>
</evidence>
<dbReference type="Proteomes" id="UP000655044">
    <property type="component" value="Unassembled WGS sequence"/>
</dbReference>
<comment type="caution">
    <text evidence="7">The sequence shown here is derived from an EMBL/GenBank/DDBJ whole genome shotgun (WGS) entry which is preliminary data.</text>
</comment>
<feature type="transmembrane region" description="Helical" evidence="5">
    <location>
        <begin position="20"/>
        <end position="38"/>
    </location>
</feature>
<evidence type="ECO:0000256" key="5">
    <source>
        <dbReference type="SAM" id="Phobius"/>
    </source>
</evidence>
<evidence type="ECO:0000256" key="2">
    <source>
        <dbReference type="ARBA" id="ARBA00022692"/>
    </source>
</evidence>
<feature type="transmembrane region" description="Helical" evidence="5">
    <location>
        <begin position="95"/>
        <end position="119"/>
    </location>
</feature>
<protein>
    <submittedName>
        <fullName evidence="7">ABC transporter</fullName>
    </submittedName>
</protein>
<proteinExistence type="predicted"/>
<dbReference type="PANTHER" id="PTHR43229">
    <property type="entry name" value="NODULATION PROTEIN J"/>
    <property type="match status" value="1"/>
</dbReference>
<evidence type="ECO:0000256" key="4">
    <source>
        <dbReference type="ARBA" id="ARBA00023136"/>
    </source>
</evidence>
<organism evidence="7 8">
    <name type="scientific">Planobispora rosea</name>
    <dbReference type="NCBI Taxonomy" id="35762"/>
    <lineage>
        <taxon>Bacteria</taxon>
        <taxon>Bacillati</taxon>
        <taxon>Actinomycetota</taxon>
        <taxon>Actinomycetes</taxon>
        <taxon>Streptosporangiales</taxon>
        <taxon>Streptosporangiaceae</taxon>
        <taxon>Planobispora</taxon>
    </lineage>
</organism>
<keyword evidence="3 5" id="KW-1133">Transmembrane helix</keyword>
<dbReference type="AlphaFoldDB" id="A0A8J3S2A5"/>
<dbReference type="InterPro" id="IPR051784">
    <property type="entry name" value="Nod_factor_ABC_transporter"/>
</dbReference>
<dbReference type="Pfam" id="PF01061">
    <property type="entry name" value="ABC2_membrane"/>
    <property type="match status" value="1"/>
</dbReference>
<evidence type="ECO:0000259" key="6">
    <source>
        <dbReference type="Pfam" id="PF01061"/>
    </source>
</evidence>
<comment type="subcellular location">
    <subcellularLocation>
        <location evidence="1">Membrane</location>
        <topology evidence="1">Multi-pass membrane protein</topology>
    </subcellularLocation>
</comment>
<keyword evidence="8" id="KW-1185">Reference proteome</keyword>